<dbReference type="EMBL" id="JBHUME010000007">
    <property type="protein sequence ID" value="MFD2612454.1"/>
    <property type="molecule type" value="Genomic_DNA"/>
</dbReference>
<dbReference type="InterPro" id="IPR018062">
    <property type="entry name" value="HTH_AraC-typ_CS"/>
</dbReference>
<reference evidence="6" key="1">
    <citation type="journal article" date="2019" name="Int. J. Syst. Evol. Microbiol.">
        <title>The Global Catalogue of Microorganisms (GCM) 10K type strain sequencing project: providing services to taxonomists for standard genome sequencing and annotation.</title>
        <authorList>
            <consortium name="The Broad Institute Genomics Platform"/>
            <consortium name="The Broad Institute Genome Sequencing Center for Infectious Disease"/>
            <person name="Wu L."/>
            <person name="Ma J."/>
        </authorList>
    </citation>
    <scope>NUCLEOTIDE SEQUENCE [LARGE SCALE GENOMIC DNA]</scope>
    <source>
        <strain evidence="6">KCTC 3950</strain>
    </source>
</reference>
<keyword evidence="3" id="KW-0804">Transcription</keyword>
<comment type="caution">
    <text evidence="5">The sequence shown here is derived from an EMBL/GenBank/DDBJ whole genome shotgun (WGS) entry which is preliminary data.</text>
</comment>
<gene>
    <name evidence="5" type="ORF">ACFSUF_08475</name>
</gene>
<organism evidence="5 6">
    <name type="scientific">Paenibacillus gansuensis</name>
    <dbReference type="NCBI Taxonomy" id="306542"/>
    <lineage>
        <taxon>Bacteria</taxon>
        <taxon>Bacillati</taxon>
        <taxon>Bacillota</taxon>
        <taxon>Bacilli</taxon>
        <taxon>Bacillales</taxon>
        <taxon>Paenibacillaceae</taxon>
        <taxon>Paenibacillus</taxon>
    </lineage>
</organism>
<dbReference type="Proteomes" id="UP001597541">
    <property type="component" value="Unassembled WGS sequence"/>
</dbReference>
<dbReference type="Pfam" id="PF12833">
    <property type="entry name" value="HTH_18"/>
    <property type="match status" value="1"/>
</dbReference>
<evidence type="ECO:0000259" key="4">
    <source>
        <dbReference type="PROSITE" id="PS01124"/>
    </source>
</evidence>
<dbReference type="InterPro" id="IPR013096">
    <property type="entry name" value="Cupin_2"/>
</dbReference>
<dbReference type="RefSeq" id="WP_377602036.1">
    <property type="nucleotide sequence ID" value="NZ_JBHUME010000007.1"/>
</dbReference>
<evidence type="ECO:0000256" key="1">
    <source>
        <dbReference type="ARBA" id="ARBA00023015"/>
    </source>
</evidence>
<dbReference type="PROSITE" id="PS01124">
    <property type="entry name" value="HTH_ARAC_FAMILY_2"/>
    <property type="match status" value="1"/>
</dbReference>
<dbReference type="InterPro" id="IPR014710">
    <property type="entry name" value="RmlC-like_jellyroll"/>
</dbReference>
<feature type="domain" description="HTH araC/xylS-type" evidence="4">
    <location>
        <begin position="169"/>
        <end position="270"/>
    </location>
</feature>
<dbReference type="PANTHER" id="PTHR43280">
    <property type="entry name" value="ARAC-FAMILY TRANSCRIPTIONAL REGULATOR"/>
    <property type="match status" value="1"/>
</dbReference>
<dbReference type="Gene3D" id="2.60.120.10">
    <property type="entry name" value="Jelly Rolls"/>
    <property type="match status" value="1"/>
</dbReference>
<dbReference type="Gene3D" id="1.10.10.60">
    <property type="entry name" value="Homeodomain-like"/>
    <property type="match status" value="2"/>
</dbReference>
<dbReference type="Pfam" id="PF07883">
    <property type="entry name" value="Cupin_2"/>
    <property type="match status" value="1"/>
</dbReference>
<dbReference type="PROSITE" id="PS00041">
    <property type="entry name" value="HTH_ARAC_FAMILY_1"/>
    <property type="match status" value="1"/>
</dbReference>
<dbReference type="SMART" id="SM00342">
    <property type="entry name" value="HTH_ARAC"/>
    <property type="match status" value="1"/>
</dbReference>
<dbReference type="PRINTS" id="PR00032">
    <property type="entry name" value="HTHARAC"/>
</dbReference>
<evidence type="ECO:0000313" key="6">
    <source>
        <dbReference type="Proteomes" id="UP001597541"/>
    </source>
</evidence>
<keyword evidence="2" id="KW-0238">DNA-binding</keyword>
<dbReference type="InterPro" id="IPR009057">
    <property type="entry name" value="Homeodomain-like_sf"/>
</dbReference>
<evidence type="ECO:0000313" key="5">
    <source>
        <dbReference type="EMBL" id="MFD2612454.1"/>
    </source>
</evidence>
<dbReference type="InterPro" id="IPR018060">
    <property type="entry name" value="HTH_AraC"/>
</dbReference>
<accession>A0ABW5PDD5</accession>
<keyword evidence="1" id="KW-0805">Transcription regulation</keyword>
<dbReference type="PANTHER" id="PTHR43280:SF28">
    <property type="entry name" value="HTH-TYPE TRANSCRIPTIONAL ACTIVATOR RHAS"/>
    <property type="match status" value="1"/>
</dbReference>
<sequence>MDEQLDFLLKSAELNVVEFNTDRRKEMKTFGRTLPYCIMSYHKEGNAKLRVGSETFSIEPGTVVYIPAHLEHDHYKDSQEETVFLWWHFTYEIAGVMDVMKMFQIPFTFKLLDREHFEQVFLQFKQSTSTSGFLPRSVLKKAKALELLYILLDNALSQKQEDPDHLSSKTFVGILARMIQQPENPLSLQDLAESMHMHPTYICNRFKELFGKSPMQMQREMRIQRAKALLQSGVLSVTEISNALGFSEIQNFSRLFKSYVGVSPKQYRDLQKKWRDNG</sequence>
<evidence type="ECO:0000256" key="3">
    <source>
        <dbReference type="ARBA" id="ARBA00023163"/>
    </source>
</evidence>
<evidence type="ECO:0000256" key="2">
    <source>
        <dbReference type="ARBA" id="ARBA00023125"/>
    </source>
</evidence>
<name>A0ABW5PDD5_9BACL</name>
<keyword evidence="6" id="KW-1185">Reference proteome</keyword>
<dbReference type="SUPFAM" id="SSF46689">
    <property type="entry name" value="Homeodomain-like"/>
    <property type="match status" value="2"/>
</dbReference>
<protein>
    <submittedName>
        <fullName evidence="5">AraC family transcriptional regulator</fullName>
    </submittedName>
</protein>
<dbReference type="SUPFAM" id="SSF51215">
    <property type="entry name" value="Regulatory protein AraC"/>
    <property type="match status" value="1"/>
</dbReference>
<proteinExistence type="predicted"/>
<dbReference type="InterPro" id="IPR037923">
    <property type="entry name" value="HTH-like"/>
</dbReference>
<dbReference type="InterPro" id="IPR020449">
    <property type="entry name" value="Tscrpt_reg_AraC-type_HTH"/>
</dbReference>